<proteinExistence type="predicted"/>
<evidence type="ECO:0000313" key="2">
    <source>
        <dbReference type="Proteomes" id="UP001055811"/>
    </source>
</evidence>
<gene>
    <name evidence="1" type="ORF">L2E82_19541</name>
</gene>
<dbReference type="Proteomes" id="UP001055811">
    <property type="component" value="Linkage Group LG03"/>
</dbReference>
<evidence type="ECO:0000313" key="1">
    <source>
        <dbReference type="EMBL" id="KAI3768711.1"/>
    </source>
</evidence>
<dbReference type="EMBL" id="CM042011">
    <property type="protein sequence ID" value="KAI3768711.1"/>
    <property type="molecule type" value="Genomic_DNA"/>
</dbReference>
<organism evidence="1 2">
    <name type="scientific">Cichorium intybus</name>
    <name type="common">Chicory</name>
    <dbReference type="NCBI Taxonomy" id="13427"/>
    <lineage>
        <taxon>Eukaryota</taxon>
        <taxon>Viridiplantae</taxon>
        <taxon>Streptophyta</taxon>
        <taxon>Embryophyta</taxon>
        <taxon>Tracheophyta</taxon>
        <taxon>Spermatophyta</taxon>
        <taxon>Magnoliopsida</taxon>
        <taxon>eudicotyledons</taxon>
        <taxon>Gunneridae</taxon>
        <taxon>Pentapetalae</taxon>
        <taxon>asterids</taxon>
        <taxon>campanulids</taxon>
        <taxon>Asterales</taxon>
        <taxon>Asteraceae</taxon>
        <taxon>Cichorioideae</taxon>
        <taxon>Cichorieae</taxon>
        <taxon>Cichoriinae</taxon>
        <taxon>Cichorium</taxon>
    </lineage>
</organism>
<comment type="caution">
    <text evidence="1">The sequence shown here is derived from an EMBL/GenBank/DDBJ whole genome shotgun (WGS) entry which is preliminary data.</text>
</comment>
<reference evidence="2" key="1">
    <citation type="journal article" date="2022" name="Mol. Ecol. Resour.">
        <title>The genomes of chicory, endive, great burdock and yacon provide insights into Asteraceae palaeo-polyploidization history and plant inulin production.</title>
        <authorList>
            <person name="Fan W."/>
            <person name="Wang S."/>
            <person name="Wang H."/>
            <person name="Wang A."/>
            <person name="Jiang F."/>
            <person name="Liu H."/>
            <person name="Zhao H."/>
            <person name="Xu D."/>
            <person name="Zhang Y."/>
        </authorList>
    </citation>
    <scope>NUCLEOTIDE SEQUENCE [LARGE SCALE GENOMIC DNA]</scope>
    <source>
        <strain evidence="2">cv. Punajuju</strain>
    </source>
</reference>
<reference evidence="1 2" key="2">
    <citation type="journal article" date="2022" name="Mol. Ecol. Resour.">
        <title>The genomes of chicory, endive, great burdock and yacon provide insights into Asteraceae paleo-polyploidization history and plant inulin production.</title>
        <authorList>
            <person name="Fan W."/>
            <person name="Wang S."/>
            <person name="Wang H."/>
            <person name="Wang A."/>
            <person name="Jiang F."/>
            <person name="Liu H."/>
            <person name="Zhao H."/>
            <person name="Xu D."/>
            <person name="Zhang Y."/>
        </authorList>
    </citation>
    <scope>NUCLEOTIDE SEQUENCE [LARGE SCALE GENOMIC DNA]</scope>
    <source>
        <strain evidence="2">cv. Punajuju</strain>
        <tissue evidence="1">Leaves</tissue>
    </source>
</reference>
<name>A0ACB9FCH9_CICIN</name>
<accession>A0ACB9FCH9</accession>
<keyword evidence="2" id="KW-1185">Reference proteome</keyword>
<sequence>MRLLIISPVNTTTTRVVYLLYPISLVSKSLGGLFDDHGYSCIEKSIDVFKGWHRLFQDCVGQEGPLLETICVSFAGLVILLWPSLVALWGYLCSMVFDIFQGLYAVLYPHSQLVEVDAHSLFSKWFSESGKMVAKLLQKIQDMVEEDNALVFVLIDEVESLAAVRKAALSGSEPSDSIRTETYGPGNDATETGDCHDSFGVKDNCVT</sequence>
<protein>
    <submittedName>
        <fullName evidence="1">Uncharacterized protein</fullName>
    </submittedName>
</protein>